<dbReference type="InterPro" id="IPR036412">
    <property type="entry name" value="HAD-like_sf"/>
</dbReference>
<comment type="caution">
    <text evidence="5">The sequence shown here is derived from an EMBL/GenBank/DDBJ whole genome shotgun (WGS) entry which is preliminary data.</text>
</comment>
<dbReference type="Pfam" id="PF05761">
    <property type="entry name" value="5_nucleotid"/>
    <property type="match status" value="1"/>
</dbReference>
<dbReference type="CDD" id="cd07522">
    <property type="entry name" value="HAD_cN-II"/>
    <property type="match status" value="1"/>
</dbReference>
<proteinExistence type="inferred from homology"/>
<dbReference type="Proteomes" id="UP000709959">
    <property type="component" value="Unassembled WGS sequence"/>
</dbReference>
<dbReference type="PIRSF" id="PIRSF017434">
    <property type="entry name" value="Purine_5'-nucleotidase"/>
    <property type="match status" value="1"/>
</dbReference>
<evidence type="ECO:0000256" key="1">
    <source>
        <dbReference type="ARBA" id="ARBA00009589"/>
    </source>
</evidence>
<accession>A0A936F376</accession>
<dbReference type="Gene3D" id="3.40.50.1000">
    <property type="entry name" value="HAD superfamily/HAD-like"/>
    <property type="match status" value="1"/>
</dbReference>
<evidence type="ECO:0000313" key="6">
    <source>
        <dbReference type="Proteomes" id="UP000709959"/>
    </source>
</evidence>
<dbReference type="EMBL" id="JADKCH010000004">
    <property type="protein sequence ID" value="MBK8572312.1"/>
    <property type="molecule type" value="Genomic_DNA"/>
</dbReference>
<dbReference type="AlphaFoldDB" id="A0A936F376"/>
<dbReference type="SUPFAM" id="SSF56784">
    <property type="entry name" value="HAD-like"/>
    <property type="match status" value="1"/>
</dbReference>
<keyword evidence="2" id="KW-0479">Metal-binding</keyword>
<keyword evidence="3" id="KW-0378">Hydrolase</keyword>
<organism evidence="5 6">
    <name type="scientific">Candidatus Geothrix odensensis</name>
    <dbReference type="NCBI Taxonomy" id="2954440"/>
    <lineage>
        <taxon>Bacteria</taxon>
        <taxon>Pseudomonadati</taxon>
        <taxon>Acidobacteriota</taxon>
        <taxon>Holophagae</taxon>
        <taxon>Holophagales</taxon>
        <taxon>Holophagaceae</taxon>
        <taxon>Geothrix</taxon>
    </lineage>
</organism>
<evidence type="ECO:0000256" key="3">
    <source>
        <dbReference type="ARBA" id="ARBA00022801"/>
    </source>
</evidence>
<dbReference type="InterPro" id="IPR023214">
    <property type="entry name" value="HAD_sf"/>
</dbReference>
<keyword evidence="4" id="KW-0460">Magnesium</keyword>
<dbReference type="PANTHER" id="PTHR12103">
    <property type="entry name" value="5'-NUCLEOTIDASE DOMAIN-CONTAINING"/>
    <property type="match status" value="1"/>
</dbReference>
<reference evidence="5 6" key="1">
    <citation type="submission" date="2020-10" db="EMBL/GenBank/DDBJ databases">
        <title>Connecting structure to function with the recovery of over 1000 high-quality activated sludge metagenome-assembled genomes encoding full-length rRNA genes using long-read sequencing.</title>
        <authorList>
            <person name="Singleton C.M."/>
            <person name="Petriglieri F."/>
            <person name="Kristensen J.M."/>
            <person name="Kirkegaard R.H."/>
            <person name="Michaelsen T.Y."/>
            <person name="Andersen M.H."/>
            <person name="Karst S.M."/>
            <person name="Dueholm M.S."/>
            <person name="Nielsen P.H."/>
            <person name="Albertsen M."/>
        </authorList>
    </citation>
    <scope>NUCLEOTIDE SEQUENCE [LARGE SCALE GENOMIC DNA]</scope>
    <source>
        <strain evidence="5">OdNE_18-Q3-R46-58_MAXAC.008</strain>
    </source>
</reference>
<dbReference type="GO" id="GO:0008253">
    <property type="term" value="F:5'-nucleotidase activity"/>
    <property type="evidence" value="ECO:0007669"/>
    <property type="project" value="TreeGrafter"/>
</dbReference>
<sequence length="482" mass="53374">MPTPALPDSSPGRGIFCNRTLNLRSVRAIGYDMDYTLVDYRVEAFERMVYAQARARLAAEGWPMEGLDFDGSMVTRGLVIDTELGNLVKANRFGFVKRAMHGTRMLDFKEQRDAYAQTLVDLSEPRWVFLNTLFSLSEGCLYAQAVDLLDRGALPRPFEYASLYRHVRSGVDAQHMEGHLKAEIAAAPERYVVQDPEAALALLDQKAAGKKLLLITNSEWSFTSKMMSHAYDRHLPEGMTWRQLFDVVIVAARKPAFFVEQGPFFEVVDESGLLRPLMGPLKAGGIYLGGSAPQVERDLGIAGDELLYVGDHMFGDVHVSKRTLSWRTALVLRELEAEVAALEGYRPTELRLMALMREKEALEAHLSQARLALQRLHAGYGPAAQGDAATAEARVHGLRGQLLALDAEIGPLAQAGGELTNARWGLLTRAGNDKSHLTRQIERYADVYTSRVSNFLHATPYAYFRSPRGSLPHDPVGTATGA</sequence>
<gene>
    <name evidence="5" type="ORF">IPN91_06610</name>
</gene>
<comment type="similarity">
    <text evidence="1">Belongs to the 5'(3')-deoxyribonucleotidase family.</text>
</comment>
<evidence type="ECO:0000256" key="4">
    <source>
        <dbReference type="ARBA" id="ARBA00022842"/>
    </source>
</evidence>
<evidence type="ECO:0000256" key="2">
    <source>
        <dbReference type="ARBA" id="ARBA00022723"/>
    </source>
</evidence>
<dbReference type="NCBIfam" id="TIGR02244">
    <property type="entry name" value="HAD-IG-Ncltidse"/>
    <property type="match status" value="1"/>
</dbReference>
<evidence type="ECO:0000313" key="5">
    <source>
        <dbReference type="EMBL" id="MBK8572312.1"/>
    </source>
</evidence>
<dbReference type="PANTHER" id="PTHR12103:SF22">
    <property type="entry name" value="HAD-SUPERFAMILY HYDROLASE, SUBFAMILY IG, 5'-NUCLEOTIDASE"/>
    <property type="match status" value="1"/>
</dbReference>
<name>A0A936F376_9BACT</name>
<dbReference type="GO" id="GO:0046872">
    <property type="term" value="F:metal ion binding"/>
    <property type="evidence" value="ECO:0007669"/>
    <property type="project" value="UniProtKB-KW"/>
</dbReference>
<dbReference type="InterPro" id="IPR016695">
    <property type="entry name" value="Pur_nucleotidase"/>
</dbReference>
<dbReference type="InterPro" id="IPR008380">
    <property type="entry name" value="HAD-SF_hydro_IG_5-nucl"/>
</dbReference>
<protein>
    <submittedName>
        <fullName evidence="5">HAD-IG family 5'-nucleotidase</fullName>
    </submittedName>
</protein>